<evidence type="ECO:0000313" key="4">
    <source>
        <dbReference type="Proteomes" id="UP000583929"/>
    </source>
</evidence>
<proteinExistence type="inferred from homology"/>
<dbReference type="SUPFAM" id="SSF55136">
    <property type="entry name" value="Probable bacterial effector-binding domain"/>
    <property type="match status" value="1"/>
</dbReference>
<dbReference type="EMBL" id="JAATIQ010000002">
    <property type="protein sequence ID" value="KAF4403994.1"/>
    <property type="molecule type" value="Genomic_DNA"/>
</dbReference>
<keyword evidence="4" id="KW-1185">Reference proteome</keyword>
<organism evidence="3 4">
    <name type="scientific">Cannabis sativa</name>
    <name type="common">Hemp</name>
    <name type="synonym">Marijuana</name>
    <dbReference type="NCBI Taxonomy" id="3483"/>
    <lineage>
        <taxon>Eukaryota</taxon>
        <taxon>Viridiplantae</taxon>
        <taxon>Streptophyta</taxon>
        <taxon>Embryophyta</taxon>
        <taxon>Tracheophyta</taxon>
        <taxon>Spermatophyta</taxon>
        <taxon>Magnoliopsida</taxon>
        <taxon>eudicotyledons</taxon>
        <taxon>Gunneridae</taxon>
        <taxon>Pentapetalae</taxon>
        <taxon>rosids</taxon>
        <taxon>fabids</taxon>
        <taxon>Rosales</taxon>
        <taxon>Cannabaceae</taxon>
        <taxon>Cannabis</taxon>
    </lineage>
</organism>
<protein>
    <submittedName>
        <fullName evidence="3">Uncharacterized protein</fullName>
    </submittedName>
</protein>
<sequence>MRQPFQIQYSTLENTITHNLARAALGTDEEMVWNNLFCSTKTLSREIETEPIFIALMGMVFGKINVETPNHEVIKATADYEIRRYPPAVVAQVTYDPSEFRGNKDGGFTILANYIGALGNPQNTKPETIAMIEFNSGFEENDPPSSPLMRVELKVIQMYYSDTDHSDTFISYNSTHQFQYQIDHLFQETSPSINTIITSMFSGELIPFPLVNMYWSNPNLPNMSQLKMAVSFHRMVNMVSLPLTLVSTLLHVHRPRHRRHVSITLTLDNRIMIPNNVLLDLRIAQAWEKVLNRLTPVTASLPAQADPEVHHPPSSSTSVDNDDQVLNHVDPKEDEHDDEDWFDHESPRLYVVV</sequence>
<dbReference type="Gene3D" id="3.20.80.10">
    <property type="entry name" value="Regulatory factor, effector binding domain"/>
    <property type="match status" value="1"/>
</dbReference>
<gene>
    <name evidence="3" type="ORF">G4B88_014450</name>
</gene>
<dbReference type="InterPro" id="IPR011256">
    <property type="entry name" value="Reg_factor_effector_dom_sf"/>
</dbReference>
<accession>A0A7J6I8T3</accession>
<dbReference type="Proteomes" id="UP000583929">
    <property type="component" value="Unassembled WGS sequence"/>
</dbReference>
<evidence type="ECO:0000256" key="1">
    <source>
        <dbReference type="ARBA" id="ARBA00009817"/>
    </source>
</evidence>
<evidence type="ECO:0000313" key="3">
    <source>
        <dbReference type="EMBL" id="KAF4403994.1"/>
    </source>
</evidence>
<dbReference type="AlphaFoldDB" id="A0A7J6I8T3"/>
<evidence type="ECO:0000256" key="2">
    <source>
        <dbReference type="SAM" id="MobiDB-lite"/>
    </source>
</evidence>
<reference evidence="3 4" key="1">
    <citation type="journal article" date="2020" name="bioRxiv">
        <title>Sequence and annotation of 42 cannabis genomes reveals extensive copy number variation in cannabinoid synthesis and pathogen resistance genes.</title>
        <authorList>
            <person name="Mckernan K.J."/>
            <person name="Helbert Y."/>
            <person name="Kane L.T."/>
            <person name="Ebling H."/>
            <person name="Zhang L."/>
            <person name="Liu B."/>
            <person name="Eaton Z."/>
            <person name="Mclaughlin S."/>
            <person name="Kingan S."/>
            <person name="Baybayan P."/>
            <person name="Concepcion G."/>
            <person name="Jordan M."/>
            <person name="Riva A."/>
            <person name="Barbazuk W."/>
            <person name="Harkins T."/>
        </authorList>
    </citation>
    <scope>NUCLEOTIDE SEQUENCE [LARGE SCALE GENOMIC DNA]</scope>
    <source>
        <strain evidence="4">cv. Jamaican Lion 4</strain>
        <tissue evidence="3">Leaf</tissue>
    </source>
</reference>
<dbReference type="FunFam" id="3.20.80.10:FF:000010">
    <property type="entry name" value="SOUL heme-binding family protein"/>
    <property type="match status" value="1"/>
</dbReference>
<dbReference type="Pfam" id="PF04832">
    <property type="entry name" value="SOUL"/>
    <property type="match status" value="1"/>
</dbReference>
<name>A0A7J6I8T3_CANSA</name>
<comment type="similarity">
    <text evidence="1">Belongs to the HEBP family.</text>
</comment>
<comment type="caution">
    <text evidence="3">The sequence shown here is derived from an EMBL/GenBank/DDBJ whole genome shotgun (WGS) entry which is preliminary data.</text>
</comment>
<dbReference type="InterPro" id="IPR006917">
    <property type="entry name" value="SOUL_heme-bd"/>
</dbReference>
<feature type="region of interest" description="Disordered" evidence="2">
    <location>
        <begin position="303"/>
        <end position="342"/>
    </location>
</feature>